<dbReference type="Gene3D" id="1.10.238.10">
    <property type="entry name" value="EF-hand"/>
    <property type="match status" value="1"/>
</dbReference>
<feature type="region of interest" description="Disordered" evidence="1">
    <location>
        <begin position="309"/>
        <end position="337"/>
    </location>
</feature>
<accession>A0A0G4G6K9</accession>
<dbReference type="PANTHER" id="PTHR46984">
    <property type="entry name" value="LEUCINE-RICH REPEAT-CONTAINING PROTEIN 71"/>
    <property type="match status" value="1"/>
</dbReference>
<dbReference type="InterPro" id="IPR001611">
    <property type="entry name" value="Leu-rich_rpt"/>
</dbReference>
<evidence type="ECO:0000256" key="1">
    <source>
        <dbReference type="SAM" id="MobiDB-lite"/>
    </source>
</evidence>
<dbReference type="PANTHER" id="PTHR46984:SF1">
    <property type="entry name" value="LEUCINE-RICH REPEAT-CONTAINING PROTEIN 71"/>
    <property type="match status" value="1"/>
</dbReference>
<dbReference type="InterPro" id="IPR032675">
    <property type="entry name" value="LRR_dom_sf"/>
</dbReference>
<feature type="compositionally biased region" description="Basic and acidic residues" evidence="1">
    <location>
        <begin position="94"/>
        <end position="111"/>
    </location>
</feature>
<name>A0A0G4G6K9_9ALVE</name>
<dbReference type="InterPro" id="IPR011992">
    <property type="entry name" value="EF-hand-dom_pair"/>
</dbReference>
<dbReference type="Gene3D" id="3.80.10.10">
    <property type="entry name" value="Ribonuclease Inhibitor"/>
    <property type="match status" value="1"/>
</dbReference>
<feature type="region of interest" description="Disordered" evidence="1">
    <location>
        <begin position="94"/>
        <end position="113"/>
    </location>
</feature>
<feature type="compositionally biased region" description="Basic and acidic residues" evidence="1">
    <location>
        <begin position="309"/>
        <end position="335"/>
    </location>
</feature>
<organism evidence="2">
    <name type="scientific">Chromera velia CCMP2878</name>
    <dbReference type="NCBI Taxonomy" id="1169474"/>
    <lineage>
        <taxon>Eukaryota</taxon>
        <taxon>Sar</taxon>
        <taxon>Alveolata</taxon>
        <taxon>Colpodellida</taxon>
        <taxon>Chromeraceae</taxon>
        <taxon>Chromera</taxon>
    </lineage>
</organism>
<reference evidence="2" key="1">
    <citation type="submission" date="2014-11" db="EMBL/GenBank/DDBJ databases">
        <authorList>
            <person name="Otto D Thomas"/>
            <person name="Naeem Raeece"/>
        </authorList>
    </citation>
    <scope>NUCLEOTIDE SEQUENCE</scope>
</reference>
<dbReference type="SUPFAM" id="SSF52047">
    <property type="entry name" value="RNI-like"/>
    <property type="match status" value="1"/>
</dbReference>
<proteinExistence type="predicted"/>
<sequence>MDFDFDEDEDFVKPSWTHHINDPFNYGQHSIASVQAVKEKAAERGFNPTGNFRGDFERICELLQVIPHPAFIRPQLAFHDYYCSVETRRKRAEDLQAQGEKKEKEKEDKSEGAVLRVKPSDGGTLEVKGLRVDSVSVKLLCFLLPFDKRLSSLVFSNCYLDVEQLQMLSEAISGSETANAGGGAAAVRLLHVDWNLMRVTAYFYRSIHKELPRLEEDKLKLLKRHMTAEFLRAVSSANLSGGKTPRDIFYRMDINHDTKVTWEEYFRVVQRLKLTPFAVHLFFALWDVNGDQVLREEEFVTPMEEMLEDMQREREEREAQAREAAEKGEAEEKDGANLVEQLETAVDGGPKGRVEDDGLDVLHKIDPYVSAFAAFCAEASPLSVVSFRACELGTRHLRGIASELSSNITLKVLNLWGNKIDDRAAEHIGALLGRNRSLTHLNLGRNRLSLAGLLGIIENIGCQVISKEDVKVASGVVKEQQSKAKSLQDTLKKSKGIDFVWQCDRLEEKEDVSDAKRDVLYRNCTLCTLDVSRNPVENCAAIARMKSLGPPGGVLLLQGTPAATEWENGGEAREDESVEADRLALVEYAQLVAEKAKDKKTAGDIPEPPFVRLKEEGWTFRWN</sequence>
<protein>
    <recommendedName>
        <fullName evidence="3">Calmodulin</fullName>
    </recommendedName>
</protein>
<dbReference type="InterPro" id="IPR053040">
    <property type="entry name" value="LRR-containing_protein_71"/>
</dbReference>
<dbReference type="EMBL" id="CDMZ01000937">
    <property type="protein sequence ID" value="CEM24288.1"/>
    <property type="molecule type" value="Genomic_DNA"/>
</dbReference>
<dbReference type="AlphaFoldDB" id="A0A0G4G6K9"/>
<dbReference type="Pfam" id="PF13516">
    <property type="entry name" value="LRR_6"/>
    <property type="match status" value="2"/>
</dbReference>
<gene>
    <name evidence="2" type="ORF">Cvel_4260</name>
</gene>
<evidence type="ECO:0008006" key="3">
    <source>
        <dbReference type="Google" id="ProtNLM"/>
    </source>
</evidence>
<dbReference type="VEuPathDB" id="CryptoDB:Cvel_4260"/>
<evidence type="ECO:0000313" key="2">
    <source>
        <dbReference type="EMBL" id="CEM24288.1"/>
    </source>
</evidence>
<dbReference type="SUPFAM" id="SSF47473">
    <property type="entry name" value="EF-hand"/>
    <property type="match status" value="1"/>
</dbReference>